<sequence>MRKGMGQVKVRRIRQPHIIDSRPTGRLGLLLVLLVVALGSWGYLALDLPREQPTSIKVPAPANEPVKPSDLDSIEQNRATLADETAELEQRLQSLSEDRQAQSEAVRQAQDEIRQLQSENAKLRSQIAFLTQLFGGDDGPITISDLALSSEGEGSVRYWFKVSRTNADEDMLTGQVRMQLRGTIDDQERYFSLSELTENGDDGHRLGFRHFQEIDGTIKLPQNFLPEELLVIVVPDDKAKGGARRQFEWKLSEEPD</sequence>
<dbReference type="InterPro" id="IPR046703">
    <property type="entry name" value="DUF6776"/>
</dbReference>
<gene>
    <name evidence="2" type="ORF">Thi970DRAFT_01769</name>
</gene>
<dbReference type="AlphaFoldDB" id="H8Z231"/>
<reference evidence="3" key="1">
    <citation type="submission" date="2011-06" db="EMBL/GenBank/DDBJ databases">
        <authorList>
            <consortium name="US DOE Joint Genome Institute (JGI-PGF)"/>
            <person name="Lucas S."/>
            <person name="Han J."/>
            <person name="Lapidus A."/>
            <person name="Cheng J.-F."/>
            <person name="Goodwin L."/>
            <person name="Pitluck S."/>
            <person name="Peters L."/>
            <person name="Land M.L."/>
            <person name="Hauser L."/>
            <person name="Vogl K."/>
            <person name="Liu Z."/>
            <person name="Overmann J."/>
            <person name="Frigaard N.-U."/>
            <person name="Bryant D.A."/>
            <person name="Woyke T.J."/>
        </authorList>
    </citation>
    <scope>NUCLEOTIDE SEQUENCE [LARGE SCALE GENOMIC DNA]</scope>
    <source>
        <strain evidence="3">970</strain>
    </source>
</reference>
<dbReference type="STRING" id="631362.Thi970DRAFT_01769"/>
<name>H8Z231_9GAMM</name>
<dbReference type="Proteomes" id="UP000002964">
    <property type="component" value="Unassembled WGS sequence"/>
</dbReference>
<dbReference type="HOGENOM" id="CLU_1085605_0_0_6"/>
<dbReference type="EMBL" id="JH603169">
    <property type="protein sequence ID" value="EIC21556.1"/>
    <property type="molecule type" value="Genomic_DNA"/>
</dbReference>
<keyword evidence="3" id="KW-1185">Reference proteome</keyword>
<evidence type="ECO:0000313" key="2">
    <source>
        <dbReference type="EMBL" id="EIC21556.1"/>
    </source>
</evidence>
<evidence type="ECO:0000313" key="3">
    <source>
        <dbReference type="Proteomes" id="UP000002964"/>
    </source>
</evidence>
<reference evidence="2 3" key="2">
    <citation type="submission" date="2011-11" db="EMBL/GenBank/DDBJ databases">
        <authorList>
            <consortium name="US DOE Joint Genome Institute"/>
            <person name="Lucas S."/>
            <person name="Han J."/>
            <person name="Lapidus A."/>
            <person name="Cheng J.-F."/>
            <person name="Goodwin L."/>
            <person name="Pitluck S."/>
            <person name="Peters L."/>
            <person name="Ovchinnikova G."/>
            <person name="Zhang X."/>
            <person name="Detter J.C."/>
            <person name="Han C."/>
            <person name="Tapia R."/>
            <person name="Land M."/>
            <person name="Hauser L."/>
            <person name="Kyrpides N."/>
            <person name="Ivanova N."/>
            <person name="Pagani I."/>
            <person name="Vogl K."/>
            <person name="Liu Z."/>
            <person name="Overmann J."/>
            <person name="Frigaard N.-U."/>
            <person name="Bryant D."/>
            <person name="Woyke T."/>
        </authorList>
    </citation>
    <scope>NUCLEOTIDE SEQUENCE [LARGE SCALE GENOMIC DNA]</scope>
    <source>
        <strain evidence="2 3">970</strain>
    </source>
</reference>
<evidence type="ECO:0000256" key="1">
    <source>
        <dbReference type="SAM" id="Coils"/>
    </source>
</evidence>
<feature type="coiled-coil region" evidence="1">
    <location>
        <begin position="71"/>
        <end position="133"/>
    </location>
</feature>
<dbReference type="Pfam" id="PF20567">
    <property type="entry name" value="DUF6776"/>
    <property type="match status" value="1"/>
</dbReference>
<keyword evidence="1" id="KW-0175">Coiled coil</keyword>
<protein>
    <submittedName>
        <fullName evidence="2">Uncharacterized protein</fullName>
    </submittedName>
</protein>
<proteinExistence type="predicted"/>
<accession>H8Z231</accession>
<organism evidence="2 3">
    <name type="scientific">Thiorhodovibrio frisius</name>
    <dbReference type="NCBI Taxonomy" id="631362"/>
    <lineage>
        <taxon>Bacteria</taxon>
        <taxon>Pseudomonadati</taxon>
        <taxon>Pseudomonadota</taxon>
        <taxon>Gammaproteobacteria</taxon>
        <taxon>Chromatiales</taxon>
        <taxon>Chromatiaceae</taxon>
        <taxon>Thiorhodovibrio</taxon>
    </lineage>
</organism>